<evidence type="ECO:0008006" key="4">
    <source>
        <dbReference type="Google" id="ProtNLM"/>
    </source>
</evidence>
<organism evidence="2 3">
    <name type="scientific">Schizophyllum amplum</name>
    <dbReference type="NCBI Taxonomy" id="97359"/>
    <lineage>
        <taxon>Eukaryota</taxon>
        <taxon>Fungi</taxon>
        <taxon>Dikarya</taxon>
        <taxon>Basidiomycota</taxon>
        <taxon>Agaricomycotina</taxon>
        <taxon>Agaricomycetes</taxon>
        <taxon>Agaricomycetidae</taxon>
        <taxon>Agaricales</taxon>
        <taxon>Schizophyllaceae</taxon>
        <taxon>Schizophyllum</taxon>
    </lineage>
</organism>
<dbReference type="Proteomes" id="UP000320762">
    <property type="component" value="Unassembled WGS sequence"/>
</dbReference>
<accession>A0A550C2W2</accession>
<keyword evidence="1" id="KW-0732">Signal</keyword>
<comment type="caution">
    <text evidence="2">The sequence shown here is derived from an EMBL/GenBank/DDBJ whole genome shotgun (WGS) entry which is preliminary data.</text>
</comment>
<dbReference type="AlphaFoldDB" id="A0A550C2W2"/>
<evidence type="ECO:0000256" key="1">
    <source>
        <dbReference type="SAM" id="SignalP"/>
    </source>
</evidence>
<feature type="chain" id="PRO_5021789356" description="Secreted protein" evidence="1">
    <location>
        <begin position="37"/>
        <end position="106"/>
    </location>
</feature>
<sequence length="106" mass="11342">MARSFGATVDVPFSSRLVALLLTVIVVRSSVYPSLADDGRTFGVTVCCPRAVSRGRECSPVTILERPASECQGRAVLLKSLTEYTHFILLAVIDDGVVVAVVVLAY</sequence>
<name>A0A550C2W2_9AGAR</name>
<proteinExistence type="predicted"/>
<keyword evidence="3" id="KW-1185">Reference proteome</keyword>
<feature type="signal peptide" evidence="1">
    <location>
        <begin position="1"/>
        <end position="36"/>
    </location>
</feature>
<evidence type="ECO:0000313" key="2">
    <source>
        <dbReference type="EMBL" id="TRM59155.1"/>
    </source>
</evidence>
<gene>
    <name evidence="2" type="ORF">BD626DRAFT_509298</name>
</gene>
<dbReference type="EMBL" id="VDMD01000030">
    <property type="protein sequence ID" value="TRM59155.1"/>
    <property type="molecule type" value="Genomic_DNA"/>
</dbReference>
<reference evidence="2 3" key="1">
    <citation type="journal article" date="2019" name="New Phytol.">
        <title>Comparative genomics reveals unique wood-decay strategies and fruiting body development in the Schizophyllaceae.</title>
        <authorList>
            <person name="Almasi E."/>
            <person name="Sahu N."/>
            <person name="Krizsan K."/>
            <person name="Balint B."/>
            <person name="Kovacs G.M."/>
            <person name="Kiss B."/>
            <person name="Cseklye J."/>
            <person name="Drula E."/>
            <person name="Henrissat B."/>
            <person name="Nagy I."/>
            <person name="Chovatia M."/>
            <person name="Adam C."/>
            <person name="LaButti K."/>
            <person name="Lipzen A."/>
            <person name="Riley R."/>
            <person name="Grigoriev I.V."/>
            <person name="Nagy L.G."/>
        </authorList>
    </citation>
    <scope>NUCLEOTIDE SEQUENCE [LARGE SCALE GENOMIC DNA]</scope>
    <source>
        <strain evidence="2 3">NL-1724</strain>
    </source>
</reference>
<evidence type="ECO:0000313" key="3">
    <source>
        <dbReference type="Proteomes" id="UP000320762"/>
    </source>
</evidence>
<protein>
    <recommendedName>
        <fullName evidence="4">Secreted protein</fullName>
    </recommendedName>
</protein>